<reference evidence="17" key="2">
    <citation type="journal article" date="2017" name="Nat. Plants">
        <title>The Aegilops tauschii genome reveals multiple impacts of transposons.</title>
        <authorList>
            <person name="Zhao G."/>
            <person name="Zou C."/>
            <person name="Li K."/>
            <person name="Wang K."/>
            <person name="Li T."/>
            <person name="Gao L."/>
            <person name="Zhang X."/>
            <person name="Wang H."/>
            <person name="Yang Z."/>
            <person name="Liu X."/>
            <person name="Jiang W."/>
            <person name="Mao L."/>
            <person name="Kong X."/>
            <person name="Jiao Y."/>
            <person name="Jia J."/>
        </authorList>
    </citation>
    <scope>NUCLEOTIDE SEQUENCE [LARGE SCALE GENOMIC DNA]</scope>
    <source>
        <strain evidence="17">cv. AL8/78</strain>
    </source>
</reference>
<keyword evidence="2" id="KW-0813">Transport</keyword>
<dbReference type="InterPro" id="IPR004709">
    <property type="entry name" value="NaH_exchanger"/>
</dbReference>
<keyword evidence="10" id="KW-0739">Sodium transport</keyword>
<evidence type="ECO:0000256" key="11">
    <source>
        <dbReference type="ARBA" id="ARBA00047524"/>
    </source>
</evidence>
<evidence type="ECO:0000256" key="8">
    <source>
        <dbReference type="ARBA" id="ARBA00023065"/>
    </source>
</evidence>
<organism evidence="16 17">
    <name type="scientific">Aegilops tauschii subsp. strangulata</name>
    <name type="common">Goatgrass</name>
    <dbReference type="NCBI Taxonomy" id="200361"/>
    <lineage>
        <taxon>Eukaryota</taxon>
        <taxon>Viridiplantae</taxon>
        <taxon>Streptophyta</taxon>
        <taxon>Embryophyta</taxon>
        <taxon>Tracheophyta</taxon>
        <taxon>Spermatophyta</taxon>
        <taxon>Magnoliopsida</taxon>
        <taxon>Liliopsida</taxon>
        <taxon>Poales</taxon>
        <taxon>Poaceae</taxon>
        <taxon>BOP clade</taxon>
        <taxon>Pooideae</taxon>
        <taxon>Triticodae</taxon>
        <taxon>Triticeae</taxon>
        <taxon>Triticinae</taxon>
        <taxon>Aegilops</taxon>
    </lineage>
</organism>
<feature type="transmembrane region" description="Helical" evidence="14">
    <location>
        <begin position="120"/>
        <end position="138"/>
    </location>
</feature>
<accession>A0A453L3A8</accession>
<evidence type="ECO:0000256" key="9">
    <source>
        <dbReference type="ARBA" id="ARBA00023136"/>
    </source>
</evidence>
<dbReference type="GO" id="GO:0005768">
    <property type="term" value="C:endosome"/>
    <property type="evidence" value="ECO:0007669"/>
    <property type="project" value="TreeGrafter"/>
</dbReference>
<evidence type="ECO:0000256" key="4">
    <source>
        <dbReference type="ARBA" id="ARBA00022692"/>
    </source>
</evidence>
<dbReference type="GO" id="GO:0015386">
    <property type="term" value="F:potassium:proton antiporter activity"/>
    <property type="evidence" value="ECO:0007669"/>
    <property type="project" value="TreeGrafter"/>
</dbReference>
<evidence type="ECO:0000256" key="10">
    <source>
        <dbReference type="ARBA" id="ARBA00023201"/>
    </source>
</evidence>
<dbReference type="GO" id="GO:0051453">
    <property type="term" value="P:regulation of intracellular pH"/>
    <property type="evidence" value="ECO:0007669"/>
    <property type="project" value="TreeGrafter"/>
</dbReference>
<feature type="compositionally biased region" description="Basic residues" evidence="13">
    <location>
        <begin position="21"/>
        <end position="35"/>
    </location>
</feature>
<keyword evidence="4 14" id="KW-0812">Transmembrane</keyword>
<keyword evidence="17" id="KW-1185">Reference proteome</keyword>
<reference evidence="16" key="5">
    <citation type="journal article" date="2021" name="G3 (Bethesda)">
        <title>Aegilops tauschii genome assembly Aet v5.0 features greater sequence contiguity and improved annotation.</title>
        <authorList>
            <person name="Wang L."/>
            <person name="Zhu T."/>
            <person name="Rodriguez J.C."/>
            <person name="Deal K.R."/>
            <person name="Dubcovsky J."/>
            <person name="McGuire P.E."/>
            <person name="Lux T."/>
            <person name="Spannagl M."/>
            <person name="Mayer K.F.X."/>
            <person name="Baldrich P."/>
            <person name="Meyers B.C."/>
            <person name="Huo N."/>
            <person name="Gu Y.Q."/>
            <person name="Zhou H."/>
            <person name="Devos K.M."/>
            <person name="Bennetzen J.L."/>
            <person name="Unver T."/>
            <person name="Budak H."/>
            <person name="Gulick P.J."/>
            <person name="Galiba G."/>
            <person name="Kalapos B."/>
            <person name="Nelson D.R."/>
            <person name="Li P."/>
            <person name="You F.M."/>
            <person name="Luo M.C."/>
            <person name="Dvorak J."/>
        </authorList>
    </citation>
    <scope>NUCLEOTIDE SEQUENCE [LARGE SCALE GENOMIC DNA]</scope>
    <source>
        <strain evidence="16">cv. AL8/78</strain>
    </source>
</reference>
<keyword evidence="8" id="KW-0406">Ion transport</keyword>
<evidence type="ECO:0000256" key="2">
    <source>
        <dbReference type="ARBA" id="ARBA00022448"/>
    </source>
</evidence>
<dbReference type="PANTHER" id="PTHR10110:SF181">
    <property type="entry name" value="SODIUM_HYDROGEN EXCHANGER"/>
    <property type="match status" value="1"/>
</dbReference>
<evidence type="ECO:0000313" key="16">
    <source>
        <dbReference type="EnsemblPlants" id="AET5Gv20611800.10"/>
    </source>
</evidence>
<feature type="compositionally biased region" description="Basic residues" evidence="13">
    <location>
        <begin position="43"/>
        <end position="58"/>
    </location>
</feature>
<name>A0A453L3A8_AEGTS</name>
<dbReference type="Pfam" id="PF00999">
    <property type="entry name" value="Na_H_Exchanger"/>
    <property type="match status" value="1"/>
</dbReference>
<evidence type="ECO:0000256" key="12">
    <source>
        <dbReference type="ARBA" id="ARBA00047912"/>
    </source>
</evidence>
<dbReference type="EnsemblPlants" id="AET5Gv20611800.10">
    <property type="protein sequence ID" value="AET5Gv20611800.10"/>
    <property type="gene ID" value="AET5Gv20611800"/>
</dbReference>
<protein>
    <recommendedName>
        <fullName evidence="15">Cation/H+ exchanger transmembrane domain-containing protein</fullName>
    </recommendedName>
</protein>
<feature type="transmembrane region" description="Helical" evidence="14">
    <location>
        <begin position="158"/>
        <end position="176"/>
    </location>
</feature>
<evidence type="ECO:0000313" key="17">
    <source>
        <dbReference type="Proteomes" id="UP000015105"/>
    </source>
</evidence>
<dbReference type="PANTHER" id="PTHR10110">
    <property type="entry name" value="SODIUM/HYDROGEN EXCHANGER"/>
    <property type="match status" value="1"/>
</dbReference>
<keyword evidence="7" id="KW-0915">Sodium</keyword>
<reference evidence="16" key="4">
    <citation type="submission" date="2019-03" db="UniProtKB">
        <authorList>
            <consortium name="EnsemblPlants"/>
        </authorList>
    </citation>
    <scope>IDENTIFICATION</scope>
</reference>
<proteinExistence type="predicted"/>
<reference evidence="16" key="3">
    <citation type="journal article" date="2017" name="Nature">
        <title>Genome sequence of the progenitor of the wheat D genome Aegilops tauschii.</title>
        <authorList>
            <person name="Luo M.C."/>
            <person name="Gu Y.Q."/>
            <person name="Puiu D."/>
            <person name="Wang H."/>
            <person name="Twardziok S.O."/>
            <person name="Deal K.R."/>
            <person name="Huo N."/>
            <person name="Zhu T."/>
            <person name="Wang L."/>
            <person name="Wang Y."/>
            <person name="McGuire P.E."/>
            <person name="Liu S."/>
            <person name="Long H."/>
            <person name="Ramasamy R.K."/>
            <person name="Rodriguez J.C."/>
            <person name="Van S.L."/>
            <person name="Yuan L."/>
            <person name="Wang Z."/>
            <person name="Xia Z."/>
            <person name="Xiao L."/>
            <person name="Anderson O.D."/>
            <person name="Ouyang S."/>
            <person name="Liang Y."/>
            <person name="Zimin A.V."/>
            <person name="Pertea G."/>
            <person name="Qi P."/>
            <person name="Bennetzen J.L."/>
            <person name="Dai X."/>
            <person name="Dawson M.W."/>
            <person name="Muller H.G."/>
            <person name="Kugler K."/>
            <person name="Rivarola-Duarte L."/>
            <person name="Spannagl M."/>
            <person name="Mayer K.F.X."/>
            <person name="Lu F.H."/>
            <person name="Bevan M.W."/>
            <person name="Leroy P."/>
            <person name="Li P."/>
            <person name="You F.M."/>
            <person name="Sun Q."/>
            <person name="Liu Z."/>
            <person name="Lyons E."/>
            <person name="Wicker T."/>
            <person name="Salzberg S.L."/>
            <person name="Devos K.M."/>
            <person name="Dvorak J."/>
        </authorList>
    </citation>
    <scope>NUCLEOTIDE SEQUENCE [LARGE SCALE GENOMIC DNA]</scope>
    <source>
        <strain evidence="16">cv. AL8/78</strain>
    </source>
</reference>
<comment type="subcellular location">
    <subcellularLocation>
        <location evidence="1">Membrane</location>
        <topology evidence="1">Multi-pass membrane protein</topology>
    </subcellularLocation>
</comment>
<evidence type="ECO:0000256" key="7">
    <source>
        <dbReference type="ARBA" id="ARBA00023053"/>
    </source>
</evidence>
<feature type="transmembrane region" description="Helical" evidence="14">
    <location>
        <begin position="92"/>
        <end position="114"/>
    </location>
</feature>
<dbReference type="GO" id="GO:0015385">
    <property type="term" value="F:sodium:proton antiporter activity"/>
    <property type="evidence" value="ECO:0007669"/>
    <property type="project" value="InterPro"/>
</dbReference>
<dbReference type="AlphaFoldDB" id="A0A453L3A8"/>
<dbReference type="Gramene" id="AET5Gv20611800.10">
    <property type="protein sequence ID" value="AET5Gv20611800.10"/>
    <property type="gene ID" value="AET5Gv20611800"/>
</dbReference>
<dbReference type="PRINTS" id="PR01084">
    <property type="entry name" value="NAHEXCHNGR"/>
</dbReference>
<comment type="catalytic activity">
    <reaction evidence="11">
        <text>Na(+)(in) + H(+)(out) = Na(+)(out) + H(+)(in)</text>
        <dbReference type="Rhea" id="RHEA:29419"/>
        <dbReference type="ChEBI" id="CHEBI:15378"/>
        <dbReference type="ChEBI" id="CHEBI:29101"/>
    </reaction>
</comment>
<dbReference type="GO" id="GO:0005886">
    <property type="term" value="C:plasma membrane"/>
    <property type="evidence" value="ECO:0007669"/>
    <property type="project" value="TreeGrafter"/>
</dbReference>
<feature type="transmembrane region" description="Helical" evidence="14">
    <location>
        <begin position="188"/>
        <end position="216"/>
    </location>
</feature>
<sequence length="286" mass="32215">ATPQQDQQRAPAQSATGGQERRRHSTRPNNRRAKRAREDGRTHRTRRRRRRWGRARAARRRKMRMEAGAYYAAAPHQGAMPGFGGAVDEQQAAGVGILLQISMLVLSFVLGHLLRRRKFYYLPEASASLLIGMIVGGFANISNTQKSTRRWFNFREDFFLLFLLPPIIFQSGFNLAPKPFFSNFGAIITFAILGTFIASIVTGLLVYLAGLIFIIYRLPLVECMMFGALVSATDPVTVLSIFQELGTDVNLYALVFGESVLNDADHGINEDKFFRPEYFPSYLEVS</sequence>
<dbReference type="InterPro" id="IPR018422">
    <property type="entry name" value="Cation/H_exchanger_CPA1"/>
</dbReference>
<dbReference type="InterPro" id="IPR006153">
    <property type="entry name" value="Cation/H_exchanger_TM"/>
</dbReference>
<evidence type="ECO:0000256" key="13">
    <source>
        <dbReference type="SAM" id="MobiDB-lite"/>
    </source>
</evidence>
<comment type="catalytic activity">
    <reaction evidence="12">
        <text>K(+)(in) + H(+)(out) = K(+)(out) + H(+)(in)</text>
        <dbReference type="Rhea" id="RHEA:29467"/>
        <dbReference type="ChEBI" id="CHEBI:15378"/>
        <dbReference type="ChEBI" id="CHEBI:29103"/>
    </reaction>
</comment>
<evidence type="ECO:0000256" key="5">
    <source>
        <dbReference type="ARBA" id="ARBA00022958"/>
    </source>
</evidence>
<evidence type="ECO:0000259" key="15">
    <source>
        <dbReference type="Pfam" id="PF00999"/>
    </source>
</evidence>
<keyword evidence="9 14" id="KW-0472">Membrane</keyword>
<keyword evidence="6 14" id="KW-1133">Transmembrane helix</keyword>
<keyword evidence="3" id="KW-0633">Potassium transport</keyword>
<dbReference type="Proteomes" id="UP000015105">
    <property type="component" value="Chromosome 5D"/>
</dbReference>
<evidence type="ECO:0000256" key="1">
    <source>
        <dbReference type="ARBA" id="ARBA00004141"/>
    </source>
</evidence>
<keyword evidence="5" id="KW-0630">Potassium</keyword>
<feature type="domain" description="Cation/H+ exchanger transmembrane" evidence="15">
    <location>
        <begin position="107"/>
        <end position="264"/>
    </location>
</feature>
<evidence type="ECO:0000256" key="14">
    <source>
        <dbReference type="SAM" id="Phobius"/>
    </source>
</evidence>
<evidence type="ECO:0000256" key="6">
    <source>
        <dbReference type="ARBA" id="ARBA00022989"/>
    </source>
</evidence>
<evidence type="ECO:0000256" key="3">
    <source>
        <dbReference type="ARBA" id="ARBA00022538"/>
    </source>
</evidence>
<dbReference type="Gene3D" id="6.10.140.1330">
    <property type="match status" value="1"/>
</dbReference>
<reference evidence="17" key="1">
    <citation type="journal article" date="2014" name="Science">
        <title>Ancient hybridizations among the ancestral genomes of bread wheat.</title>
        <authorList>
            <consortium name="International Wheat Genome Sequencing Consortium,"/>
            <person name="Marcussen T."/>
            <person name="Sandve S.R."/>
            <person name="Heier L."/>
            <person name="Spannagl M."/>
            <person name="Pfeifer M."/>
            <person name="Jakobsen K.S."/>
            <person name="Wulff B.B."/>
            <person name="Steuernagel B."/>
            <person name="Mayer K.F."/>
            <person name="Olsen O.A."/>
        </authorList>
    </citation>
    <scope>NUCLEOTIDE SEQUENCE [LARGE SCALE GENOMIC DNA]</scope>
    <source>
        <strain evidence="17">cv. AL8/78</strain>
    </source>
</reference>
<feature type="compositionally biased region" description="Polar residues" evidence="13">
    <location>
        <begin position="1"/>
        <end position="17"/>
    </location>
</feature>
<feature type="region of interest" description="Disordered" evidence="13">
    <location>
        <begin position="1"/>
        <end position="58"/>
    </location>
</feature>
<dbReference type="GO" id="GO:0098719">
    <property type="term" value="P:sodium ion import across plasma membrane"/>
    <property type="evidence" value="ECO:0007669"/>
    <property type="project" value="TreeGrafter"/>
</dbReference>